<protein>
    <submittedName>
        <fullName evidence="2">Uncharacterized protein</fullName>
    </submittedName>
</protein>
<dbReference type="AlphaFoldDB" id="A0A0F7UPW4"/>
<gene>
    <name evidence="2" type="ORF">BN1204_058590</name>
</gene>
<feature type="region of interest" description="Disordered" evidence="1">
    <location>
        <begin position="62"/>
        <end position="84"/>
    </location>
</feature>
<evidence type="ECO:0000313" key="2">
    <source>
        <dbReference type="EMBL" id="CEL70172.1"/>
    </source>
</evidence>
<sequence length="877" mass="95460">MNISSGTTASRHFWDLRRPECAHPMLGHTLGLRKVARVTELLLLNVLLVLVVCWQCKDAHGTRQPDARELAPPSDTGEVSGDALKGVAPFHTSQKRLLQWEEAQPVTAEEEKALSLLWRASPAANSDGAPSAVDPISTASTPGGEPKTPLHATQRTVPLVASGNPDLSLQEESGDALGRPKEPRYRVAGGNFGDYEIAQEFKPDESEEASFDIAHPGEELKRTTTTTTTAQPRRFRQCADATTRGYSMPFACCTVRSGDFFDPRIWHCGRVPTSLDAVFIRHFVRLPAGKMATVRLRALWVIKSIDQQLKSSRGILRSGEFPHGKCRTVENEFAAPSATELRTMRDTFRDIIHQTPSQASVSDICSSMRHKPFEQESDFSTNTVTLVIIEEPPAGVLLEAAKAIALTGVETVGEAIGGEDDAVGADAQGAAQSQEVPVFTNAPGTEERMSLLANRLSQSRPTAAPRDADHPGTPVRGEPASETADSSPSPVVPFGFGRAPQPPTALAMSRLPAHTSPQALLGRPRVLGDDCSGPRRLQSFSEPLTLRGPTTLRVENGAALLFLSNEIGCARLAQHSETLRSYLSSLSCVGILSAALVTNAHLRNDGTLFIGESVSPDCLEEAGRRGDREKQALCRIPSLVTSGSLLAREPIHVHWLQLSQRLGAHQPEDVMWFGKVGYPPGLPGDSSSTLTFFGHNEVERILPGFSFSFRRLGFPPFPAPPRRPNKTTLLVKNSAGSIDLMIYVDVFDDDGFIDCCETFYDRNLAVFEIAGVNVKFGPFSALRKDVGDDSKISEQVVIRANRITTEEVFSGIPAVIPKEDAIMTNSETIAKQAGTARDIVYFQCLDECRVSNQIFKNKKGYKYVQVTRELPPGRDMS</sequence>
<dbReference type="EMBL" id="LN714486">
    <property type="protein sequence ID" value="CEL70172.1"/>
    <property type="molecule type" value="Genomic_DNA"/>
</dbReference>
<accession>A0A0F7UPW4</accession>
<evidence type="ECO:0000256" key="1">
    <source>
        <dbReference type="SAM" id="MobiDB-lite"/>
    </source>
</evidence>
<reference evidence="2" key="1">
    <citation type="journal article" date="2015" name="PLoS ONE">
        <title>Comprehensive Evaluation of Toxoplasma gondii VEG and Neospora caninum LIV Genomes with Tachyzoite Stage Transcriptome and Proteome Defines Novel Transcript Features.</title>
        <authorList>
            <person name="Ramaprasad A."/>
            <person name="Mourier T."/>
            <person name="Naeem R."/>
            <person name="Malas T.B."/>
            <person name="Moussa E."/>
            <person name="Panigrahi A."/>
            <person name="Vermont S.J."/>
            <person name="Otto T.D."/>
            <person name="Wastling J."/>
            <person name="Pain A."/>
        </authorList>
    </citation>
    <scope>NUCLEOTIDE SEQUENCE</scope>
    <source>
        <strain evidence="2">Liverpool</strain>
    </source>
</reference>
<organism evidence="2">
    <name type="scientific">Neospora caninum (strain Liverpool)</name>
    <dbReference type="NCBI Taxonomy" id="572307"/>
    <lineage>
        <taxon>Eukaryota</taxon>
        <taxon>Sar</taxon>
        <taxon>Alveolata</taxon>
        <taxon>Apicomplexa</taxon>
        <taxon>Conoidasida</taxon>
        <taxon>Coccidia</taxon>
        <taxon>Eucoccidiorida</taxon>
        <taxon>Eimeriorina</taxon>
        <taxon>Sarcocystidae</taxon>
        <taxon>Neospora</taxon>
    </lineage>
</organism>
<name>A0A0F7UPW4_NEOCL</name>
<feature type="region of interest" description="Disordered" evidence="1">
    <location>
        <begin position="124"/>
        <end position="189"/>
    </location>
</feature>
<feature type="region of interest" description="Disordered" evidence="1">
    <location>
        <begin position="456"/>
        <end position="502"/>
    </location>
</feature>
<proteinExistence type="predicted"/>